<dbReference type="CDD" id="cd18785">
    <property type="entry name" value="SF2_C"/>
    <property type="match status" value="1"/>
</dbReference>
<dbReference type="PATRIC" id="fig|83560.10.peg.616"/>
<dbReference type="PANTHER" id="PTHR33418">
    <property type="entry name" value="HELICASE-ASSOCIATED"/>
    <property type="match status" value="1"/>
</dbReference>
<feature type="domain" description="Helicase ATP-binding" evidence="1">
    <location>
        <begin position="177"/>
        <end position="367"/>
    </location>
</feature>
<dbReference type="PROSITE" id="PS51192">
    <property type="entry name" value="HELICASE_ATP_BIND_1"/>
    <property type="match status" value="1"/>
</dbReference>
<dbReference type="GO" id="GO:0005524">
    <property type="term" value="F:ATP binding"/>
    <property type="evidence" value="ECO:0007669"/>
    <property type="project" value="InterPro"/>
</dbReference>
<keyword evidence="3" id="KW-0067">ATP-binding</keyword>
<sequence>MSHKSFSVLTVQEQGKEFEKYCKWLLECDPEYKLELKEVWLQADCPMEIKRKLSLQQDTKDRGVDLIAETYTGEFWAIQCKCYDPQSRIERRDIDSFLSFSAKVDESLRARFSLRLLLHTAPLSVSCKFEINNQGNVSSRYLKMEEFNRWRNSRIPLPRPKLKTPRPHQEEAIRAIEEGFATHDKGRIYMACGTGKSLVGLWVVQKLQCKYTLVLVPSISLVDQMFREWANNTDFYTFRPIFVCSDDTVGKKRKNDDEDMSVSELGFPVTTDPTRILELLKKEPNVPKIIFSTYQSSPKLFEACEREKDLIFDLVLADEAHRCAGKVDTAFSTVHRLRSRCRLFMTATPRIYSTQVKALSKDQGFEIVSMDDDEKFGPLFYQLPFSQAIDRDLLCDYEVVIPLMSHARYRQYAEEGAFVQGEGIGVEISDHGNDARTLASQILIAKTMKQYHLQRTISYHSRTADAKKFADTFEAALEKIDQNQRPKKLNTSCIFGYMTQGHRANILRDFKLTKEVSVIANVHCLSEGVDLPILNGIAFVDPKGSHIEIIQAVGRAIRQAPNKEKGYIIVPVLLDADIDLMDEDNIEQAFENACFGPVWNVLKALKTHDDMVSEQLDNLRIEMGRGRLKNPAKLLDKVTIILNDAFPIDGAEFANSLSPKILPIFNRKVIKQISDGWYEQFGVLLDFRKEHGHCRVPREYPKNPQLASWVHVQRRCFKAGKLSEDKIERMNEIGFIWDVPEGAWEENFLELRHFQEEHGHCRVPREYPKNPQLATWVRNQRNDFKEGKLSEDRITRLEEIGFIWKVFEGAWEENFLELQRFQEEHGHCRVPSRYPENPQLASWVHVQRRCFKAGKLSEDRITKLEEIGFIWKVFEGAWEENFLELQRFQEEHGHCRVPSRYPENPQLASWVHVQRRCFKAGKLSEDRITKLEEIGFVWDVFEGAWEENFLELQRFQEEHGHCRVPQRYPENPQLASWVKHQRENFRKGKLSGDRIARLEEIGFV</sequence>
<dbReference type="SMART" id="SM00490">
    <property type="entry name" value="HELICc"/>
    <property type="match status" value="1"/>
</dbReference>
<dbReference type="SUPFAM" id="SSF52980">
    <property type="entry name" value="Restriction endonuclease-like"/>
    <property type="match status" value="1"/>
</dbReference>
<dbReference type="PANTHER" id="PTHR33418:SF1">
    <property type="entry name" value="HELICASE-ASSOCIATED DOMAIN-CONTAINING PROTEIN"/>
    <property type="match status" value="1"/>
</dbReference>
<keyword evidence="3" id="KW-0347">Helicase</keyword>
<keyword evidence="3" id="KW-0547">Nucleotide-binding</keyword>
<organism evidence="3 4">
    <name type="scientific">Chlamydia muridarum</name>
    <dbReference type="NCBI Taxonomy" id="83560"/>
    <lineage>
        <taxon>Bacteria</taxon>
        <taxon>Pseudomonadati</taxon>
        <taxon>Chlamydiota</taxon>
        <taxon>Chlamydiia</taxon>
        <taxon>Chlamydiales</taxon>
        <taxon>Chlamydiaceae</taxon>
        <taxon>Chlamydia/Chlamydophila group</taxon>
        <taxon>Chlamydia</taxon>
    </lineage>
</organism>
<dbReference type="InterPro" id="IPR027417">
    <property type="entry name" value="P-loop_NTPase"/>
</dbReference>
<dbReference type="InterPro" id="IPR011335">
    <property type="entry name" value="Restrct_endonuc-II-like"/>
</dbReference>
<dbReference type="Gene3D" id="3.40.1350.10">
    <property type="match status" value="1"/>
</dbReference>
<dbReference type="InterPro" id="IPR039442">
    <property type="entry name" value="Mrr-like_dom"/>
</dbReference>
<dbReference type="Pfam" id="PF00271">
    <property type="entry name" value="Helicase_C"/>
    <property type="match status" value="1"/>
</dbReference>
<gene>
    <name evidence="3" type="ORF">BD36_03230</name>
</gene>
<dbReference type="InterPro" id="IPR006935">
    <property type="entry name" value="Helicase/UvrB_N"/>
</dbReference>
<dbReference type="Pfam" id="PF13156">
    <property type="entry name" value="Mrr_cat_2"/>
    <property type="match status" value="1"/>
</dbReference>
<dbReference type="InterPro" id="IPR011856">
    <property type="entry name" value="tRNA_endonuc-like_dom_sf"/>
</dbReference>
<evidence type="ECO:0000313" key="3">
    <source>
        <dbReference type="EMBL" id="AJR10674.1"/>
    </source>
</evidence>
<dbReference type="OMA" id="FQEEHGH"/>
<keyword evidence="3" id="KW-0378">Hydrolase</keyword>
<dbReference type="GeneID" id="1245964"/>
<dbReference type="SMART" id="SM00487">
    <property type="entry name" value="DEXDc"/>
    <property type="match status" value="1"/>
</dbReference>
<dbReference type="Pfam" id="PF03457">
    <property type="entry name" value="HA"/>
    <property type="match status" value="5"/>
</dbReference>
<dbReference type="RefSeq" id="WP_010230958.1">
    <property type="nucleotide sequence ID" value="NZ_CP007217.1"/>
</dbReference>
<dbReference type="InterPro" id="IPR014001">
    <property type="entry name" value="Helicase_ATP-bd"/>
</dbReference>
<evidence type="ECO:0000259" key="1">
    <source>
        <dbReference type="PROSITE" id="PS51192"/>
    </source>
</evidence>
<dbReference type="Gene3D" id="3.40.50.300">
    <property type="entry name" value="P-loop containing nucleotide triphosphate hydrolases"/>
    <property type="match status" value="2"/>
</dbReference>
<name>A0A097KHV5_CHLMR</name>
<dbReference type="KEGG" id="cmm:NC80_03035"/>
<dbReference type="AlphaFoldDB" id="A0A097KHV5"/>
<dbReference type="EMBL" id="CP007217">
    <property type="protein sequence ID" value="AJR10674.1"/>
    <property type="molecule type" value="Genomic_DNA"/>
</dbReference>
<dbReference type="PROSITE" id="PS51194">
    <property type="entry name" value="HELICASE_CTER"/>
    <property type="match status" value="1"/>
</dbReference>
<protein>
    <submittedName>
        <fullName evidence="3">DEAD/DEAH box helicase</fullName>
    </submittedName>
</protein>
<reference evidence="3 4" key="1">
    <citation type="submission" date="2014-02" db="EMBL/GenBank/DDBJ databases">
        <authorList>
            <person name="Chen C."/>
            <person name="Conrad T.A."/>
            <person name="Zhou Z."/>
            <person name="Lai Z."/>
            <person name="Zhong G."/>
        </authorList>
    </citation>
    <scope>NUCLEOTIDE SEQUENCE [LARGE SCALE GENOMIC DNA]</scope>
    <source>
        <strain evidence="3 4">Nigg3-28</strain>
    </source>
</reference>
<accession>A0A097KHV5</accession>
<dbReference type="InterPro" id="IPR001650">
    <property type="entry name" value="Helicase_C-like"/>
</dbReference>
<dbReference type="KEGG" id="cmg:NC81_03050"/>
<dbReference type="Proteomes" id="UP000260363">
    <property type="component" value="Chromosome"/>
</dbReference>
<dbReference type="Pfam" id="PF04851">
    <property type="entry name" value="ResIII"/>
    <property type="match status" value="1"/>
</dbReference>
<dbReference type="InterPro" id="IPR005114">
    <property type="entry name" value="Helicase_assoc"/>
</dbReference>
<dbReference type="GO" id="GO:0016787">
    <property type="term" value="F:hydrolase activity"/>
    <property type="evidence" value="ECO:0007669"/>
    <property type="project" value="InterPro"/>
</dbReference>
<proteinExistence type="predicted"/>
<evidence type="ECO:0000313" key="4">
    <source>
        <dbReference type="Proteomes" id="UP000260363"/>
    </source>
</evidence>
<feature type="domain" description="Helicase C-terminal" evidence="2">
    <location>
        <begin position="447"/>
        <end position="620"/>
    </location>
</feature>
<dbReference type="GO" id="GO:0003677">
    <property type="term" value="F:DNA binding"/>
    <property type="evidence" value="ECO:0007669"/>
    <property type="project" value="InterPro"/>
</dbReference>
<dbReference type="SUPFAM" id="SSF52540">
    <property type="entry name" value="P-loop containing nucleoside triphosphate hydrolases"/>
    <property type="match status" value="2"/>
</dbReference>
<dbReference type="KEGG" id="cmx:DNC_03055"/>
<dbReference type="GO" id="GO:0004386">
    <property type="term" value="F:helicase activity"/>
    <property type="evidence" value="ECO:0007669"/>
    <property type="project" value="UniProtKB-KW"/>
</dbReference>
<evidence type="ECO:0000259" key="2">
    <source>
        <dbReference type="PROSITE" id="PS51194"/>
    </source>
</evidence>
<dbReference type="Gene3D" id="6.10.140.530">
    <property type="match status" value="5"/>
</dbReference>